<reference evidence="1 2" key="1">
    <citation type="journal article" date="2018" name="Nat. Biotechnol.">
        <title>A standardized bacterial taxonomy based on genome phylogeny substantially revises the tree of life.</title>
        <authorList>
            <person name="Parks D.H."/>
            <person name="Chuvochina M."/>
            <person name="Waite D.W."/>
            <person name="Rinke C."/>
            <person name="Skarshewski A."/>
            <person name="Chaumeil P.A."/>
            <person name="Hugenholtz P."/>
        </authorList>
    </citation>
    <scope>NUCLEOTIDE SEQUENCE [LARGE SCALE GENOMIC DNA]</scope>
    <source>
        <strain evidence="1">UBA11701</strain>
    </source>
</reference>
<dbReference type="Proteomes" id="UP000263336">
    <property type="component" value="Unassembled WGS sequence"/>
</dbReference>
<organism evidence="1 2">
    <name type="scientific">candidate division WWE3 bacterium</name>
    <dbReference type="NCBI Taxonomy" id="2053526"/>
    <lineage>
        <taxon>Bacteria</taxon>
        <taxon>Katanobacteria</taxon>
    </lineage>
</organism>
<dbReference type="AlphaFoldDB" id="A0A3D0ZNN0"/>
<name>A0A3D0ZNN0_UNCKA</name>
<evidence type="ECO:0000313" key="1">
    <source>
        <dbReference type="EMBL" id="HCC41890.1"/>
    </source>
</evidence>
<evidence type="ECO:0000313" key="2">
    <source>
        <dbReference type="Proteomes" id="UP000263336"/>
    </source>
</evidence>
<sequence>MVGLAGKGLLKKDIKGGTVNIKSGSLTITTVDVGNTYMKRIYMDDVIIDCIYSKGDVLKYPDLVDGQKVEVTYSPWAQYIFSVRSL</sequence>
<comment type="caution">
    <text evidence="1">The sequence shown here is derived from an EMBL/GenBank/DDBJ whole genome shotgun (WGS) entry which is preliminary data.</text>
</comment>
<dbReference type="EMBL" id="DOZN01000004">
    <property type="protein sequence ID" value="HCC41890.1"/>
    <property type="molecule type" value="Genomic_DNA"/>
</dbReference>
<protein>
    <submittedName>
        <fullName evidence="1">Uncharacterized protein</fullName>
    </submittedName>
</protein>
<proteinExistence type="predicted"/>
<accession>A0A3D0ZNN0</accession>
<gene>
    <name evidence="1" type="ORF">DEP93_00250</name>
</gene>